<evidence type="ECO:0000313" key="2">
    <source>
        <dbReference type="Proteomes" id="UP000000225"/>
    </source>
</evidence>
<dbReference type="KEGG" id="asa:ASA_2014"/>
<gene>
    <name evidence="1" type="ordered locus">ASA_2014</name>
</gene>
<sequence>MLTPSTGEGCYLLQRGFLSLKAWFASNSPNIRMEHGAQTKSEKCMSDKIVSESESGAVFVESLGLARRLTTTHVTGYAGAQSQTRRVMAVACALELIKTSVAAGAELHGQMQSLGAYADTIEEALQQHE</sequence>
<organism evidence="1 2">
    <name type="scientific">Aeromonas salmonicida (strain A449)</name>
    <dbReference type="NCBI Taxonomy" id="382245"/>
    <lineage>
        <taxon>Bacteria</taxon>
        <taxon>Pseudomonadati</taxon>
        <taxon>Pseudomonadota</taxon>
        <taxon>Gammaproteobacteria</taxon>
        <taxon>Aeromonadales</taxon>
        <taxon>Aeromonadaceae</taxon>
        <taxon>Aeromonas</taxon>
    </lineage>
</organism>
<dbReference type="EMBL" id="CP000644">
    <property type="protein sequence ID" value="ABO90084.1"/>
    <property type="molecule type" value="Genomic_DNA"/>
</dbReference>
<evidence type="ECO:0000313" key="1">
    <source>
        <dbReference type="EMBL" id="ABO90084.1"/>
    </source>
</evidence>
<protein>
    <submittedName>
        <fullName evidence="1">Uncharacterized protein</fullName>
    </submittedName>
</protein>
<proteinExistence type="predicted"/>
<reference evidence="2" key="1">
    <citation type="journal article" date="2008" name="BMC Genomics">
        <title>The genome of Aeromonas salmonicida subsp. salmonicida A449: insights into the evolution of a fish pathogen.</title>
        <authorList>
            <person name="Reith M.E."/>
            <person name="Singh R.K."/>
            <person name="Curtis B."/>
            <person name="Boyd J.M."/>
            <person name="Bouevitch A."/>
            <person name="Kimball J."/>
            <person name="Munholland J."/>
            <person name="Murphy C."/>
            <person name="Sarty D."/>
            <person name="Williams J."/>
            <person name="Nash J.H."/>
            <person name="Johnson S.C."/>
            <person name="Brown L.L."/>
        </authorList>
    </citation>
    <scope>NUCLEOTIDE SEQUENCE [LARGE SCALE GENOMIC DNA]</scope>
    <source>
        <strain evidence="2">A449</strain>
    </source>
</reference>
<dbReference type="HOGENOM" id="CLU_1944134_0_0_6"/>
<dbReference type="AlphaFoldDB" id="A4SMG2"/>
<name>A4SMG2_AERS4</name>
<accession>A4SMG2</accession>
<dbReference type="Proteomes" id="UP000000225">
    <property type="component" value="Chromosome"/>
</dbReference>